<gene>
    <name evidence="2" type="ORF">Glove_102g31</name>
</gene>
<feature type="chain" id="PRO_5017463050" description="Hydrophobin" evidence="1">
    <location>
        <begin position="25"/>
        <end position="79"/>
    </location>
</feature>
<dbReference type="AlphaFoldDB" id="A0A397J4B6"/>
<organism evidence="2 3">
    <name type="scientific">Diversispora epigaea</name>
    <dbReference type="NCBI Taxonomy" id="1348612"/>
    <lineage>
        <taxon>Eukaryota</taxon>
        <taxon>Fungi</taxon>
        <taxon>Fungi incertae sedis</taxon>
        <taxon>Mucoromycota</taxon>
        <taxon>Glomeromycotina</taxon>
        <taxon>Glomeromycetes</taxon>
        <taxon>Diversisporales</taxon>
        <taxon>Diversisporaceae</taxon>
        <taxon>Diversispora</taxon>
    </lineage>
</organism>
<feature type="signal peptide" evidence="1">
    <location>
        <begin position="1"/>
        <end position="24"/>
    </location>
</feature>
<name>A0A397J4B6_9GLOM</name>
<reference evidence="2 3" key="1">
    <citation type="submission" date="2018-08" db="EMBL/GenBank/DDBJ databases">
        <title>Genome and evolution of the arbuscular mycorrhizal fungus Diversispora epigaea (formerly Glomus versiforme) and its bacterial endosymbionts.</title>
        <authorList>
            <person name="Sun X."/>
            <person name="Fei Z."/>
            <person name="Harrison M."/>
        </authorList>
    </citation>
    <scope>NUCLEOTIDE SEQUENCE [LARGE SCALE GENOMIC DNA]</scope>
    <source>
        <strain evidence="2 3">IT104</strain>
    </source>
</reference>
<comment type="caution">
    <text evidence="2">The sequence shown here is derived from an EMBL/GenBank/DDBJ whole genome shotgun (WGS) entry which is preliminary data.</text>
</comment>
<keyword evidence="3" id="KW-1185">Reference proteome</keyword>
<accession>A0A397J4B6</accession>
<keyword evidence="1" id="KW-0732">Signal</keyword>
<evidence type="ECO:0000313" key="3">
    <source>
        <dbReference type="Proteomes" id="UP000266861"/>
    </source>
</evidence>
<evidence type="ECO:0000256" key="1">
    <source>
        <dbReference type="SAM" id="SignalP"/>
    </source>
</evidence>
<dbReference type="OrthoDB" id="10063670at2759"/>
<evidence type="ECO:0008006" key="4">
    <source>
        <dbReference type="Google" id="ProtNLM"/>
    </source>
</evidence>
<dbReference type="EMBL" id="PQFF01000095">
    <property type="protein sequence ID" value="RHZ82931.1"/>
    <property type="molecule type" value="Genomic_DNA"/>
</dbReference>
<dbReference type="Proteomes" id="UP000266861">
    <property type="component" value="Unassembled WGS sequence"/>
</dbReference>
<protein>
    <recommendedName>
        <fullName evidence="4">Hydrophobin</fullName>
    </recommendedName>
</protein>
<proteinExistence type="predicted"/>
<sequence length="79" mass="8221">MAKPSTFVFVAFLFSLISFNNVSARPLTYALCNVGWCTCSATIGLTTGGVALPAIAIACNIVQGVCMTSCTVSFFCSIP</sequence>
<evidence type="ECO:0000313" key="2">
    <source>
        <dbReference type="EMBL" id="RHZ82931.1"/>
    </source>
</evidence>